<dbReference type="PaxDb" id="2903-EOD31372"/>
<dbReference type="GO" id="GO:0051301">
    <property type="term" value="P:cell division"/>
    <property type="evidence" value="ECO:0007669"/>
    <property type="project" value="UniProtKB-KW"/>
</dbReference>
<dbReference type="InterPro" id="IPR030393">
    <property type="entry name" value="G_ENGB_dom"/>
</dbReference>
<dbReference type="InterPro" id="IPR019987">
    <property type="entry name" value="GTP-bd_ribosome_bio_YsxC"/>
</dbReference>
<dbReference type="SUPFAM" id="SSF52540">
    <property type="entry name" value="P-loop containing nucleoside triphosphate hydrolases"/>
    <property type="match status" value="1"/>
</dbReference>
<accession>A0A0D3K6I7</accession>
<dbReference type="NCBIfam" id="TIGR03598">
    <property type="entry name" value="GTPase_YsxC"/>
    <property type="match status" value="1"/>
</dbReference>
<keyword evidence="4" id="KW-0479">Metal-binding</keyword>
<evidence type="ECO:0000256" key="2">
    <source>
        <dbReference type="ARBA" id="ARBA00009638"/>
    </source>
</evidence>
<feature type="region of interest" description="Disordered" evidence="10">
    <location>
        <begin position="56"/>
        <end position="77"/>
    </location>
</feature>
<feature type="domain" description="EngB-type G" evidence="12">
    <location>
        <begin position="103"/>
        <end position="285"/>
    </location>
</feature>
<keyword evidence="7" id="KW-0342">GTP-binding</keyword>
<feature type="compositionally biased region" description="Gly residues" evidence="10">
    <location>
        <begin position="300"/>
        <end position="333"/>
    </location>
</feature>
<dbReference type="InterPro" id="IPR027417">
    <property type="entry name" value="P-loop_NTPase"/>
</dbReference>
<evidence type="ECO:0000256" key="10">
    <source>
        <dbReference type="SAM" id="MobiDB-lite"/>
    </source>
</evidence>
<dbReference type="AlphaFoldDB" id="A0A0D3K6I7"/>
<feature type="region of interest" description="Disordered" evidence="10">
    <location>
        <begin position="290"/>
        <end position="333"/>
    </location>
</feature>
<protein>
    <recommendedName>
        <fullName evidence="12">EngB-type G domain-containing protein</fullName>
    </recommendedName>
</protein>
<evidence type="ECO:0000313" key="13">
    <source>
        <dbReference type="EnsemblProtists" id="EOD31372"/>
    </source>
</evidence>
<comment type="similarity">
    <text evidence="2">Belongs to the TRAFAC class TrmE-Era-EngA-EngB-Septin-like GTPase superfamily. EngB GTPase family.</text>
</comment>
<reference evidence="14" key="1">
    <citation type="journal article" date="2013" name="Nature">
        <title>Pan genome of the phytoplankton Emiliania underpins its global distribution.</title>
        <authorList>
            <person name="Read B.A."/>
            <person name="Kegel J."/>
            <person name="Klute M.J."/>
            <person name="Kuo A."/>
            <person name="Lefebvre S.C."/>
            <person name="Maumus F."/>
            <person name="Mayer C."/>
            <person name="Miller J."/>
            <person name="Monier A."/>
            <person name="Salamov A."/>
            <person name="Young J."/>
            <person name="Aguilar M."/>
            <person name="Claverie J.M."/>
            <person name="Frickenhaus S."/>
            <person name="Gonzalez K."/>
            <person name="Herman E.K."/>
            <person name="Lin Y.C."/>
            <person name="Napier J."/>
            <person name="Ogata H."/>
            <person name="Sarno A.F."/>
            <person name="Shmutz J."/>
            <person name="Schroeder D."/>
            <person name="de Vargas C."/>
            <person name="Verret F."/>
            <person name="von Dassow P."/>
            <person name="Valentin K."/>
            <person name="Van de Peer Y."/>
            <person name="Wheeler G."/>
            <person name="Dacks J.B."/>
            <person name="Delwiche C.F."/>
            <person name="Dyhrman S.T."/>
            <person name="Glockner G."/>
            <person name="John U."/>
            <person name="Richards T."/>
            <person name="Worden A.Z."/>
            <person name="Zhang X."/>
            <person name="Grigoriev I.V."/>
            <person name="Allen A.E."/>
            <person name="Bidle K."/>
            <person name="Borodovsky M."/>
            <person name="Bowler C."/>
            <person name="Brownlee C."/>
            <person name="Cock J.M."/>
            <person name="Elias M."/>
            <person name="Gladyshev V.N."/>
            <person name="Groth M."/>
            <person name="Guda C."/>
            <person name="Hadaegh A."/>
            <person name="Iglesias-Rodriguez M.D."/>
            <person name="Jenkins J."/>
            <person name="Jones B.M."/>
            <person name="Lawson T."/>
            <person name="Leese F."/>
            <person name="Lindquist E."/>
            <person name="Lobanov A."/>
            <person name="Lomsadze A."/>
            <person name="Malik S.B."/>
            <person name="Marsh M.E."/>
            <person name="Mackinder L."/>
            <person name="Mock T."/>
            <person name="Mueller-Roeber B."/>
            <person name="Pagarete A."/>
            <person name="Parker M."/>
            <person name="Probert I."/>
            <person name="Quesneville H."/>
            <person name="Raines C."/>
            <person name="Rensing S.A."/>
            <person name="Riano-Pachon D.M."/>
            <person name="Richier S."/>
            <person name="Rokitta S."/>
            <person name="Shiraiwa Y."/>
            <person name="Soanes D.M."/>
            <person name="van der Giezen M."/>
            <person name="Wahlund T.M."/>
            <person name="Williams B."/>
            <person name="Wilson W."/>
            <person name="Wolfe G."/>
            <person name="Wurch L.L."/>
        </authorList>
    </citation>
    <scope>NUCLEOTIDE SEQUENCE</scope>
</reference>
<dbReference type="EnsemblProtists" id="EOD31372">
    <property type="protein sequence ID" value="EOD31372"/>
    <property type="gene ID" value="EMIHUDRAFT_365031"/>
</dbReference>
<evidence type="ECO:0000256" key="8">
    <source>
        <dbReference type="ARBA" id="ARBA00023210"/>
    </source>
</evidence>
<evidence type="ECO:0000256" key="6">
    <source>
        <dbReference type="ARBA" id="ARBA00022842"/>
    </source>
</evidence>
<evidence type="ECO:0000313" key="14">
    <source>
        <dbReference type="Proteomes" id="UP000013827"/>
    </source>
</evidence>
<evidence type="ECO:0000256" key="1">
    <source>
        <dbReference type="ARBA" id="ARBA00001946"/>
    </source>
</evidence>
<name>A0A0D3K6I7_EMIH1</name>
<evidence type="ECO:0000256" key="4">
    <source>
        <dbReference type="ARBA" id="ARBA00022723"/>
    </source>
</evidence>
<proteinExistence type="inferred from homology"/>
<keyword evidence="8" id="KW-0717">Septation</keyword>
<dbReference type="RefSeq" id="XP_005783801.1">
    <property type="nucleotide sequence ID" value="XM_005783744.1"/>
</dbReference>
<dbReference type="GO" id="GO:0046872">
    <property type="term" value="F:metal ion binding"/>
    <property type="evidence" value="ECO:0007669"/>
    <property type="project" value="UniProtKB-KW"/>
</dbReference>
<reference evidence="13" key="2">
    <citation type="submission" date="2024-10" db="UniProtKB">
        <authorList>
            <consortium name="EnsemblProtists"/>
        </authorList>
    </citation>
    <scope>IDENTIFICATION</scope>
</reference>
<keyword evidence="14" id="KW-1185">Reference proteome</keyword>
<feature type="chain" id="PRO_5044252180" description="EngB-type G domain-containing protein" evidence="11">
    <location>
        <begin position="19"/>
        <end position="333"/>
    </location>
</feature>
<dbReference type="PANTHER" id="PTHR11649">
    <property type="entry name" value="MSS1/TRME-RELATED GTP-BINDING PROTEIN"/>
    <property type="match status" value="1"/>
</dbReference>
<feature type="signal peptide" evidence="11">
    <location>
        <begin position="1"/>
        <end position="18"/>
    </location>
</feature>
<keyword evidence="5" id="KW-0547">Nucleotide-binding</keyword>
<dbReference type="HAMAP" id="MF_00321">
    <property type="entry name" value="GTPase_EngB"/>
    <property type="match status" value="1"/>
</dbReference>
<keyword evidence="6" id="KW-0460">Magnesium</keyword>
<keyword evidence="11" id="KW-0732">Signal</keyword>
<evidence type="ECO:0000259" key="12">
    <source>
        <dbReference type="PROSITE" id="PS51706"/>
    </source>
</evidence>
<dbReference type="Proteomes" id="UP000013827">
    <property type="component" value="Unassembled WGS sequence"/>
</dbReference>
<evidence type="ECO:0000256" key="11">
    <source>
        <dbReference type="SAM" id="SignalP"/>
    </source>
</evidence>
<dbReference type="Pfam" id="PF01926">
    <property type="entry name" value="MMR_HSR1"/>
    <property type="match status" value="1"/>
</dbReference>
<dbReference type="InterPro" id="IPR006073">
    <property type="entry name" value="GTP-bd"/>
</dbReference>
<dbReference type="CDD" id="cd01876">
    <property type="entry name" value="YihA_EngB"/>
    <property type="match status" value="1"/>
</dbReference>
<feature type="compositionally biased region" description="Basic and acidic residues" evidence="10">
    <location>
        <begin position="56"/>
        <end position="72"/>
    </location>
</feature>
<dbReference type="HOGENOM" id="CLU_835326_0_0_1"/>
<dbReference type="eggNOG" id="KOG2486">
    <property type="taxonomic scope" value="Eukaryota"/>
</dbReference>
<keyword evidence="3" id="KW-0132">Cell division</keyword>
<keyword evidence="9" id="KW-0131">Cell cycle</keyword>
<dbReference type="Gene3D" id="3.40.50.300">
    <property type="entry name" value="P-loop containing nucleotide triphosphate hydrolases"/>
    <property type="match status" value="1"/>
</dbReference>
<dbReference type="STRING" id="2903.R1D8Y0"/>
<evidence type="ECO:0000256" key="3">
    <source>
        <dbReference type="ARBA" id="ARBA00022618"/>
    </source>
</evidence>
<dbReference type="PANTHER" id="PTHR11649:SF13">
    <property type="entry name" value="ENGB-TYPE G DOMAIN-CONTAINING PROTEIN"/>
    <property type="match status" value="1"/>
</dbReference>
<dbReference type="PROSITE" id="PS51706">
    <property type="entry name" value="G_ENGB"/>
    <property type="match status" value="1"/>
</dbReference>
<dbReference type="GO" id="GO:0005525">
    <property type="term" value="F:GTP binding"/>
    <property type="evidence" value="ECO:0007669"/>
    <property type="project" value="UniProtKB-KW"/>
</dbReference>
<comment type="cofactor">
    <cofactor evidence="1">
        <name>Mg(2+)</name>
        <dbReference type="ChEBI" id="CHEBI:18420"/>
    </cofactor>
</comment>
<sequence length="333" mass="34699">MRGGGCLMLMLMLCAALALRPGAPPGGGGSAPSFRQRLRSAVVEPQVLAAARALHDEWGRPRGGPPRRETRGGRGMGHLGSAYGVRPRFLAAASTEESIPPEGRPEVAVIGRSNVGKSSLLNVLTGTAGLSRVSDKPGRTTQLTWFEVGRRSSADSFWLVDMPGYGFALASEAAVEAWARLSAAYLRKRSTIKLVLVLVDARVGLKPSDVQMLQFLEAEARLPYLVVLTKADAAGPPQRIAQVAALVQSGLKSARRQLRPLALVSSQRKAGVDALQRRIICAATGRSDLLPEATAPAPRGRGGGRGAAGAARGRGGRGGRGGGGGGTGVRRAR</sequence>
<organism evidence="13 14">
    <name type="scientific">Emiliania huxleyi (strain CCMP1516)</name>
    <dbReference type="NCBI Taxonomy" id="280463"/>
    <lineage>
        <taxon>Eukaryota</taxon>
        <taxon>Haptista</taxon>
        <taxon>Haptophyta</taxon>
        <taxon>Prymnesiophyceae</taxon>
        <taxon>Isochrysidales</taxon>
        <taxon>Noelaerhabdaceae</taxon>
        <taxon>Emiliania</taxon>
    </lineage>
</organism>
<dbReference type="KEGG" id="ehx:EMIHUDRAFT_365031"/>
<evidence type="ECO:0000256" key="7">
    <source>
        <dbReference type="ARBA" id="ARBA00023134"/>
    </source>
</evidence>
<evidence type="ECO:0000256" key="9">
    <source>
        <dbReference type="ARBA" id="ARBA00023306"/>
    </source>
</evidence>
<dbReference type="GeneID" id="17276645"/>
<evidence type="ECO:0000256" key="5">
    <source>
        <dbReference type="ARBA" id="ARBA00022741"/>
    </source>
</evidence>